<evidence type="ECO:0000313" key="2">
    <source>
        <dbReference type="Proteomes" id="UP000720189"/>
    </source>
</evidence>
<dbReference type="RefSeq" id="XP_046045139.1">
    <property type="nucleotide sequence ID" value="XM_046190616.1"/>
</dbReference>
<accession>A0A9P9GFG0</accession>
<evidence type="ECO:0000313" key="1">
    <source>
        <dbReference type="EMBL" id="KAH7237009.1"/>
    </source>
</evidence>
<proteinExistence type="predicted"/>
<name>A0A9P9GFG0_FUSRE</name>
<gene>
    <name evidence="1" type="ORF">BKA55DRAFT_543646</name>
</gene>
<dbReference type="GeneID" id="70220570"/>
<keyword evidence="2" id="KW-1185">Reference proteome</keyword>
<sequence length="107" mass="11241">MLFPSVAVSACTDALIEAPFLPGAEILSLDASPVLNYTQTASSAFNFNHPTIQATGVDFYNVTITYTHPGQGDESVGGGSYVTGRFFISYQTMTGAIAEGYVTSSKS</sequence>
<comment type="caution">
    <text evidence="1">The sequence shown here is derived from an EMBL/GenBank/DDBJ whole genome shotgun (WGS) entry which is preliminary data.</text>
</comment>
<dbReference type="EMBL" id="JAGMUX010000016">
    <property type="protein sequence ID" value="KAH7237009.1"/>
    <property type="molecule type" value="Genomic_DNA"/>
</dbReference>
<dbReference type="AlphaFoldDB" id="A0A9P9GFG0"/>
<reference evidence="1" key="1">
    <citation type="journal article" date="2021" name="Nat. Commun.">
        <title>Genetic determinants of endophytism in the Arabidopsis root mycobiome.</title>
        <authorList>
            <person name="Mesny F."/>
            <person name="Miyauchi S."/>
            <person name="Thiergart T."/>
            <person name="Pickel B."/>
            <person name="Atanasova L."/>
            <person name="Karlsson M."/>
            <person name="Huettel B."/>
            <person name="Barry K.W."/>
            <person name="Haridas S."/>
            <person name="Chen C."/>
            <person name="Bauer D."/>
            <person name="Andreopoulos W."/>
            <person name="Pangilinan J."/>
            <person name="LaButti K."/>
            <person name="Riley R."/>
            <person name="Lipzen A."/>
            <person name="Clum A."/>
            <person name="Drula E."/>
            <person name="Henrissat B."/>
            <person name="Kohler A."/>
            <person name="Grigoriev I.V."/>
            <person name="Martin F.M."/>
            <person name="Hacquard S."/>
        </authorList>
    </citation>
    <scope>NUCLEOTIDE SEQUENCE</scope>
    <source>
        <strain evidence="1">MPI-CAGE-AT-0023</strain>
    </source>
</reference>
<dbReference type="Proteomes" id="UP000720189">
    <property type="component" value="Unassembled WGS sequence"/>
</dbReference>
<dbReference type="OrthoDB" id="3039123at2759"/>
<organism evidence="1 2">
    <name type="scientific">Fusarium redolens</name>
    <dbReference type="NCBI Taxonomy" id="48865"/>
    <lineage>
        <taxon>Eukaryota</taxon>
        <taxon>Fungi</taxon>
        <taxon>Dikarya</taxon>
        <taxon>Ascomycota</taxon>
        <taxon>Pezizomycotina</taxon>
        <taxon>Sordariomycetes</taxon>
        <taxon>Hypocreomycetidae</taxon>
        <taxon>Hypocreales</taxon>
        <taxon>Nectriaceae</taxon>
        <taxon>Fusarium</taxon>
        <taxon>Fusarium redolens species complex</taxon>
    </lineage>
</organism>
<protein>
    <submittedName>
        <fullName evidence="1">Uncharacterized protein</fullName>
    </submittedName>
</protein>